<dbReference type="InterPro" id="IPR001943">
    <property type="entry name" value="UVR_dom"/>
</dbReference>
<sequence length="204" mass="23038">MDKIRLNVLGISYSQTQSGAYALVLTEEHGDRRIPIIIGGFEAQAIAIQLEGLSPPRPLTHDLFLNFATAFNITLTEVNIYRLEEGVFYSKLICVDGKREVTIDARTSDAIALALRFKCPIFTTEDIMSQSGIVLDAENEVDEEITDKKPSHSPLDKPPPHKPGDEFKEYTVQELKKMLDEAVKKENYEKASLIRDEMNRRKKA</sequence>
<comment type="caution">
    <text evidence="4">The sequence shown here is derived from an EMBL/GenBank/DDBJ whole genome shotgun (WGS) entry which is preliminary data.</text>
</comment>
<dbReference type="InterPro" id="IPR003729">
    <property type="entry name" value="Bi_nuclease_dom"/>
</dbReference>
<evidence type="ECO:0000259" key="3">
    <source>
        <dbReference type="PROSITE" id="PS51658"/>
    </source>
</evidence>
<feature type="region of interest" description="Disordered" evidence="1">
    <location>
        <begin position="141"/>
        <end position="168"/>
    </location>
</feature>
<dbReference type="EMBL" id="BARU01033542">
    <property type="protein sequence ID" value="GAH68625.1"/>
    <property type="molecule type" value="Genomic_DNA"/>
</dbReference>
<dbReference type="Pfam" id="PF02577">
    <property type="entry name" value="BFN_dom"/>
    <property type="match status" value="1"/>
</dbReference>
<dbReference type="PROSITE" id="PS51658">
    <property type="entry name" value="BFN"/>
    <property type="match status" value="1"/>
</dbReference>
<dbReference type="Pfam" id="PF02151">
    <property type="entry name" value="UVR"/>
    <property type="match status" value="1"/>
</dbReference>
<feature type="domain" description="BFN" evidence="3">
    <location>
        <begin position="3"/>
        <end position="135"/>
    </location>
</feature>
<evidence type="ECO:0000256" key="1">
    <source>
        <dbReference type="SAM" id="MobiDB-lite"/>
    </source>
</evidence>
<reference evidence="4" key="1">
    <citation type="journal article" date="2014" name="Front. Microbiol.">
        <title>High frequency of phylogenetically diverse reductive dehalogenase-homologous genes in deep subseafloor sedimentary metagenomes.</title>
        <authorList>
            <person name="Kawai M."/>
            <person name="Futagami T."/>
            <person name="Toyoda A."/>
            <person name="Takaki Y."/>
            <person name="Nishi S."/>
            <person name="Hori S."/>
            <person name="Arai W."/>
            <person name="Tsubouchi T."/>
            <person name="Morono Y."/>
            <person name="Uchiyama I."/>
            <person name="Ito T."/>
            <person name="Fujiyama A."/>
            <person name="Inagaki F."/>
            <person name="Takami H."/>
        </authorList>
    </citation>
    <scope>NUCLEOTIDE SEQUENCE</scope>
    <source>
        <strain evidence="4">Expedition CK06-06</strain>
    </source>
</reference>
<dbReference type="GO" id="GO:0004518">
    <property type="term" value="F:nuclease activity"/>
    <property type="evidence" value="ECO:0007669"/>
    <property type="project" value="InterPro"/>
</dbReference>
<feature type="non-terminal residue" evidence="4">
    <location>
        <position position="204"/>
    </location>
</feature>
<name>X1IH99_9ZZZZ</name>
<protein>
    <recommendedName>
        <fullName evidence="5">BFN domain-containing protein</fullName>
    </recommendedName>
</protein>
<dbReference type="SUPFAM" id="SSF103256">
    <property type="entry name" value="Hypothetical protein TM0160"/>
    <property type="match status" value="1"/>
</dbReference>
<evidence type="ECO:0000313" key="4">
    <source>
        <dbReference type="EMBL" id="GAH68625.1"/>
    </source>
</evidence>
<evidence type="ECO:0000259" key="2">
    <source>
        <dbReference type="PROSITE" id="PS50151"/>
    </source>
</evidence>
<proteinExistence type="predicted"/>
<dbReference type="PANTHER" id="PTHR15160">
    <property type="entry name" value="VON HIPPEL-LINDAU PROTEIN"/>
    <property type="match status" value="1"/>
</dbReference>
<organism evidence="4">
    <name type="scientific">marine sediment metagenome</name>
    <dbReference type="NCBI Taxonomy" id="412755"/>
    <lineage>
        <taxon>unclassified sequences</taxon>
        <taxon>metagenomes</taxon>
        <taxon>ecological metagenomes</taxon>
    </lineage>
</organism>
<accession>X1IH99</accession>
<dbReference type="Gene3D" id="3.10.690.10">
    <property type="entry name" value="Bifunctional nuclease domain"/>
    <property type="match status" value="1"/>
</dbReference>
<dbReference type="PROSITE" id="PS50151">
    <property type="entry name" value="UVR"/>
    <property type="match status" value="1"/>
</dbReference>
<dbReference type="PANTHER" id="PTHR15160:SF1">
    <property type="entry name" value="VON HIPPEL-LINDAU DISEASE TUMOR SUPPRESSOR"/>
    <property type="match status" value="1"/>
</dbReference>
<feature type="domain" description="UVR" evidence="2">
    <location>
        <begin position="169"/>
        <end position="204"/>
    </location>
</feature>
<dbReference type="InterPro" id="IPR036104">
    <property type="entry name" value="BFN_sf"/>
</dbReference>
<evidence type="ECO:0008006" key="5">
    <source>
        <dbReference type="Google" id="ProtNLM"/>
    </source>
</evidence>
<feature type="compositionally biased region" description="Basic and acidic residues" evidence="1">
    <location>
        <begin position="146"/>
        <end position="168"/>
    </location>
</feature>
<dbReference type="AlphaFoldDB" id="X1IH99"/>
<gene>
    <name evidence="4" type="ORF">S03H2_52762</name>
</gene>